<evidence type="ECO:0000313" key="1">
    <source>
        <dbReference type="EMBL" id="TVT26226.1"/>
    </source>
</evidence>
<sequence length="63" mass="6751">MKRSPLPRFRPPEGAATPVTSAELGTLLALLRAMRPRPVSVVIGAAADEVSRANAARIERAWT</sequence>
<comment type="caution">
    <text evidence="1">The sequence shown here is derived from an EMBL/GenBank/DDBJ whole genome shotgun (WGS) entry which is preliminary data.</text>
</comment>
<protein>
    <submittedName>
        <fullName evidence="1">Uncharacterized protein</fullName>
    </submittedName>
</protein>
<dbReference type="Proteomes" id="UP000320011">
    <property type="component" value="Unassembled WGS sequence"/>
</dbReference>
<accession>A0A558APQ3</accession>
<reference evidence="1 2" key="1">
    <citation type="submission" date="2019-07" db="EMBL/GenBank/DDBJ databases">
        <authorList>
            <person name="Duangmal K."/>
            <person name="Teo W.F.A."/>
        </authorList>
    </citation>
    <scope>NUCLEOTIDE SEQUENCE [LARGE SCALE GENOMIC DNA]</scope>
    <source>
        <strain evidence="1 2">TBRC 6029</strain>
    </source>
</reference>
<reference evidence="1 2" key="2">
    <citation type="submission" date="2019-08" db="EMBL/GenBank/DDBJ databases">
        <title>Amycolatopsis acidicola sp. nov., isolated from peat swamp forest soil.</title>
        <authorList>
            <person name="Srisuk N."/>
        </authorList>
    </citation>
    <scope>NUCLEOTIDE SEQUENCE [LARGE SCALE GENOMIC DNA]</scope>
    <source>
        <strain evidence="1 2">TBRC 6029</strain>
    </source>
</reference>
<organism evidence="1 2">
    <name type="scientific">Amycolatopsis rhizosphaerae</name>
    <dbReference type="NCBI Taxonomy" id="2053003"/>
    <lineage>
        <taxon>Bacteria</taxon>
        <taxon>Bacillati</taxon>
        <taxon>Actinomycetota</taxon>
        <taxon>Actinomycetes</taxon>
        <taxon>Pseudonocardiales</taxon>
        <taxon>Pseudonocardiaceae</taxon>
        <taxon>Amycolatopsis</taxon>
    </lineage>
</organism>
<feature type="non-terminal residue" evidence="1">
    <location>
        <position position="63"/>
    </location>
</feature>
<name>A0A558APQ3_9PSEU</name>
<dbReference type="EMBL" id="VJWX01000505">
    <property type="protein sequence ID" value="TVT26226.1"/>
    <property type="molecule type" value="Genomic_DNA"/>
</dbReference>
<dbReference type="AlphaFoldDB" id="A0A558APQ3"/>
<gene>
    <name evidence="1" type="ORF">FNH05_31705</name>
</gene>
<evidence type="ECO:0000313" key="2">
    <source>
        <dbReference type="Proteomes" id="UP000320011"/>
    </source>
</evidence>
<proteinExistence type="predicted"/>
<keyword evidence="2" id="KW-1185">Reference proteome</keyword>